<dbReference type="RefSeq" id="WP_281878174.1">
    <property type="nucleotide sequence ID" value="NZ_AP026978.1"/>
</dbReference>
<protein>
    <recommendedName>
        <fullName evidence="4">Transposase</fullName>
    </recommendedName>
</protein>
<evidence type="ECO:0000313" key="2">
    <source>
        <dbReference type="EMBL" id="BDT98178.1"/>
    </source>
</evidence>
<evidence type="ECO:0008006" key="4">
    <source>
        <dbReference type="Google" id="ProtNLM"/>
    </source>
</evidence>
<keyword evidence="3" id="KW-1185">Reference proteome</keyword>
<feature type="region of interest" description="Disordered" evidence="1">
    <location>
        <begin position="1"/>
        <end position="55"/>
    </location>
</feature>
<evidence type="ECO:0000256" key="1">
    <source>
        <dbReference type="SAM" id="MobiDB-lite"/>
    </source>
</evidence>
<feature type="compositionally biased region" description="Basic residues" evidence="1">
    <location>
        <begin position="29"/>
        <end position="41"/>
    </location>
</feature>
<dbReference type="Proteomes" id="UP001317870">
    <property type="component" value="Chromosome"/>
</dbReference>
<sequence>MRNGTRPKPPGAQLTREIAERGYPGTRRQVQRYLRRRRTRTGHMPVPAPRPPSVRDMTRWIMTDSTNLTADDTTSMHRLGKRSKVLSRLANHVEDFAVCA</sequence>
<dbReference type="EMBL" id="AP026978">
    <property type="protein sequence ID" value="BDT98178.1"/>
    <property type="molecule type" value="Genomic_DNA"/>
</dbReference>
<organism evidence="2 3">
    <name type="scientific">Nocardia sputorum</name>
    <dbReference type="NCBI Taxonomy" id="2984338"/>
    <lineage>
        <taxon>Bacteria</taxon>
        <taxon>Bacillati</taxon>
        <taxon>Actinomycetota</taxon>
        <taxon>Actinomycetes</taxon>
        <taxon>Mycobacteriales</taxon>
        <taxon>Nocardiaceae</taxon>
        <taxon>Nocardia</taxon>
    </lineage>
</organism>
<name>A0ABM8CT92_9NOCA</name>
<evidence type="ECO:0000313" key="3">
    <source>
        <dbReference type="Proteomes" id="UP001317870"/>
    </source>
</evidence>
<proteinExistence type="predicted"/>
<gene>
    <name evidence="2" type="ORF">IFM12276_12070</name>
</gene>
<accession>A0ABM8CT92</accession>
<reference evidence="2 3" key="1">
    <citation type="submission" date="2022-11" db="EMBL/GenBank/DDBJ databases">
        <title>Genome Sequencing of Nocardia sp. ON39_IFM12276 and assembly.</title>
        <authorList>
            <person name="Shimojima M."/>
            <person name="Toyokawa M."/>
            <person name="Uesaka K."/>
        </authorList>
    </citation>
    <scope>NUCLEOTIDE SEQUENCE [LARGE SCALE GENOMIC DNA]</scope>
    <source>
        <strain evidence="2 3">IFM 12276</strain>
    </source>
</reference>